<organism evidence="1 2">
    <name type="scientific">Panagrolaimus sp. PS1159</name>
    <dbReference type="NCBI Taxonomy" id="55785"/>
    <lineage>
        <taxon>Eukaryota</taxon>
        <taxon>Metazoa</taxon>
        <taxon>Ecdysozoa</taxon>
        <taxon>Nematoda</taxon>
        <taxon>Chromadorea</taxon>
        <taxon>Rhabditida</taxon>
        <taxon>Tylenchina</taxon>
        <taxon>Panagrolaimomorpha</taxon>
        <taxon>Panagrolaimoidea</taxon>
        <taxon>Panagrolaimidae</taxon>
        <taxon>Panagrolaimus</taxon>
    </lineage>
</organism>
<dbReference type="Proteomes" id="UP000887580">
    <property type="component" value="Unplaced"/>
</dbReference>
<protein>
    <submittedName>
        <fullName evidence="2">CR-type domain-containing protein</fullName>
    </submittedName>
</protein>
<reference evidence="2" key="1">
    <citation type="submission" date="2022-11" db="UniProtKB">
        <authorList>
            <consortium name="WormBaseParasite"/>
        </authorList>
    </citation>
    <scope>IDENTIFICATION</scope>
</reference>
<accession>A0AC35GW94</accession>
<evidence type="ECO:0000313" key="1">
    <source>
        <dbReference type="Proteomes" id="UP000887580"/>
    </source>
</evidence>
<name>A0AC35GW94_9BILA</name>
<proteinExistence type="predicted"/>
<sequence length="332" mass="38259">MSFFEFMADDCECPRHFYTRPRQPEQKSKKCPTKTEVLNVTLEDLYKGKELKFKVTRNVTCKDCKGNGSEKIPAMKCVTCHGRGKYVAKRPKSNDHKKKKNTFLKDCTKCGGKGKTEAFVLNCTTCNKARNVRESVFFNVNITPGMRDGQLITLSGEGDEMNGLEAGDIVFCLQCKKHDRFERNGDDLIMEKKIGLSEALCGTSMLIKQLDGRNLLLKREQYGIIIQSGNIYKIKNEGMPLPNNNKKFGNMFIKFEVVFPSSYFFKDDNLYKELEEALPPKPKVEPHGEEVSLQEFDKSRYQFTNRREAYDSDNDTEEEERRQFSHPQCPMH</sequence>
<dbReference type="WBParaSite" id="PS1159_v2.g9379.t1">
    <property type="protein sequence ID" value="PS1159_v2.g9379.t1"/>
    <property type="gene ID" value="PS1159_v2.g9379"/>
</dbReference>
<evidence type="ECO:0000313" key="2">
    <source>
        <dbReference type="WBParaSite" id="PS1159_v2.g9379.t1"/>
    </source>
</evidence>